<evidence type="ECO:0000313" key="2">
    <source>
        <dbReference type="Proteomes" id="UP000005744"/>
    </source>
</evidence>
<keyword evidence="2" id="KW-1185">Reference proteome</keyword>
<dbReference type="OrthoDB" id="5623749at2"/>
<reference evidence="1 2" key="1">
    <citation type="submission" date="2011-11" db="EMBL/GenBank/DDBJ databases">
        <title>Improved High-Quality Draft sequence of Beggiatoa alba B18lD.</title>
        <authorList>
            <consortium name="US DOE Joint Genome Institute"/>
            <person name="Lucas S."/>
            <person name="Han J."/>
            <person name="Lapidus A."/>
            <person name="Cheng J.-F."/>
            <person name="Goodwin L."/>
            <person name="Pitluck S."/>
            <person name="Peters L."/>
            <person name="Mikhailova N."/>
            <person name="Held B."/>
            <person name="Detter J.C."/>
            <person name="Han C."/>
            <person name="Tapia R."/>
            <person name="Land M."/>
            <person name="Hauser L."/>
            <person name="Kyrpides N."/>
            <person name="Ivanova N."/>
            <person name="Pagani I."/>
            <person name="Samuel K."/>
            <person name="Teske A."/>
            <person name="Mueller J."/>
            <person name="Woyke T."/>
        </authorList>
    </citation>
    <scope>NUCLEOTIDE SEQUENCE [LARGE SCALE GENOMIC DNA]</scope>
    <source>
        <strain evidence="1 2">B18LD</strain>
    </source>
</reference>
<organism evidence="1 2">
    <name type="scientific">Beggiatoa alba B18LD</name>
    <dbReference type="NCBI Taxonomy" id="395493"/>
    <lineage>
        <taxon>Bacteria</taxon>
        <taxon>Pseudomonadati</taxon>
        <taxon>Pseudomonadota</taxon>
        <taxon>Gammaproteobacteria</taxon>
        <taxon>Thiotrichales</taxon>
        <taxon>Thiotrichaceae</taxon>
        <taxon>Beggiatoa</taxon>
    </lineage>
</organism>
<protein>
    <recommendedName>
        <fullName evidence="3">DUF3782 domain-containing protein</fullName>
    </recommendedName>
</protein>
<name>I3CKA1_9GAMM</name>
<evidence type="ECO:0000313" key="1">
    <source>
        <dbReference type="EMBL" id="EIJ44044.1"/>
    </source>
</evidence>
<dbReference type="STRING" id="395493.BegalDRAFT_3223"/>
<dbReference type="eggNOG" id="COG5493">
    <property type="taxonomic scope" value="Bacteria"/>
</dbReference>
<sequence>MAVNTEEIWEMFRETGKQIQALRYRSEETERSIKELVEASRETDRRFQEIRTEMAESSKETDRRFQEIRTEMAESSKETDRKIKETIVSLHDGLHKTEKLLGGYAQAAEKRSRELDKRIGALSNRLGEFVEEFIKPNIVPLLQARGIDVHVVSRDVEANNPQLGLAMQIDLLAINGDCCVLIEVKSHLSQDDVDEHIERMGKFKPLFPKYQDSQIFGAVAGMVIPDNVSKYAYRKGFFVITQKHDTAIILNDIQFQPKTW</sequence>
<dbReference type="AlphaFoldDB" id="I3CKA1"/>
<dbReference type="HOGENOM" id="CLU_081497_0_0_6"/>
<dbReference type="PANTHER" id="PTHR38753">
    <property type="entry name" value="SLR1441 PROTEIN"/>
    <property type="match status" value="1"/>
</dbReference>
<accession>I3CKA1</accession>
<dbReference type="RefSeq" id="WP_002691760.1">
    <property type="nucleotide sequence ID" value="NZ_JH600070.1"/>
</dbReference>
<proteinExistence type="predicted"/>
<dbReference type="EMBL" id="JH600070">
    <property type="protein sequence ID" value="EIJ44044.1"/>
    <property type="molecule type" value="Genomic_DNA"/>
</dbReference>
<dbReference type="Proteomes" id="UP000005744">
    <property type="component" value="Unassembled WGS sequence"/>
</dbReference>
<dbReference type="InterPro" id="IPR011335">
    <property type="entry name" value="Restrct_endonuc-II-like"/>
</dbReference>
<dbReference type="Gene3D" id="1.10.287.950">
    <property type="entry name" value="Methyl-accepting chemotaxis protein"/>
    <property type="match status" value="1"/>
</dbReference>
<dbReference type="PANTHER" id="PTHR38753:SF1">
    <property type="entry name" value="SLR1441 PROTEIN"/>
    <property type="match status" value="1"/>
</dbReference>
<dbReference type="SUPFAM" id="SSF52980">
    <property type="entry name" value="Restriction endonuclease-like"/>
    <property type="match status" value="1"/>
</dbReference>
<evidence type="ECO:0008006" key="3">
    <source>
        <dbReference type="Google" id="ProtNLM"/>
    </source>
</evidence>
<gene>
    <name evidence="1" type="ORF">BegalDRAFT_3223</name>
</gene>